<dbReference type="Gene3D" id="1.10.8.10">
    <property type="entry name" value="DNA helicase RuvA subunit, C-terminal domain"/>
    <property type="match status" value="1"/>
</dbReference>
<dbReference type="InterPro" id="IPR015940">
    <property type="entry name" value="UBA"/>
</dbReference>
<dbReference type="KEGG" id="mbr:MONBRDRAFT_28501"/>
<dbReference type="Proteomes" id="UP000001357">
    <property type="component" value="Unassembled WGS sequence"/>
</dbReference>
<dbReference type="CDD" id="cd14297">
    <property type="entry name" value="UBA2_spUBP14_like"/>
    <property type="match status" value="1"/>
</dbReference>
<protein>
    <recommendedName>
        <fullName evidence="2">UBA domain-containing protein</fullName>
    </recommendedName>
</protein>
<organism evidence="3 4">
    <name type="scientific">Monosiga brevicollis</name>
    <name type="common">Choanoflagellate</name>
    <dbReference type="NCBI Taxonomy" id="81824"/>
    <lineage>
        <taxon>Eukaryota</taxon>
        <taxon>Choanoflagellata</taxon>
        <taxon>Craspedida</taxon>
        <taxon>Salpingoecidae</taxon>
        <taxon>Monosiga</taxon>
    </lineage>
</organism>
<dbReference type="RefSeq" id="XP_001748917.1">
    <property type="nucleotide sequence ID" value="XM_001748865.1"/>
</dbReference>
<feature type="transmembrane region" description="Helical" evidence="1">
    <location>
        <begin position="94"/>
        <end position="112"/>
    </location>
</feature>
<keyword evidence="4" id="KW-1185">Reference proteome</keyword>
<keyword evidence="1" id="KW-1133">Transmembrane helix</keyword>
<gene>
    <name evidence="3" type="ORF">MONBRDRAFT_28501</name>
</gene>
<evidence type="ECO:0000313" key="3">
    <source>
        <dbReference type="EMBL" id="EDQ86247.1"/>
    </source>
</evidence>
<feature type="domain" description="UBA" evidence="2">
    <location>
        <begin position="208"/>
        <end position="248"/>
    </location>
</feature>
<dbReference type="AlphaFoldDB" id="A9V8C5"/>
<reference evidence="3 4" key="1">
    <citation type="journal article" date="2008" name="Nature">
        <title>The genome of the choanoflagellate Monosiga brevicollis and the origin of metazoans.</title>
        <authorList>
            <consortium name="JGI Sequencing"/>
            <person name="King N."/>
            <person name="Westbrook M.J."/>
            <person name="Young S.L."/>
            <person name="Kuo A."/>
            <person name="Abedin M."/>
            <person name="Chapman J."/>
            <person name="Fairclough S."/>
            <person name="Hellsten U."/>
            <person name="Isogai Y."/>
            <person name="Letunic I."/>
            <person name="Marr M."/>
            <person name="Pincus D."/>
            <person name="Putnam N."/>
            <person name="Rokas A."/>
            <person name="Wright K.J."/>
            <person name="Zuzow R."/>
            <person name="Dirks W."/>
            <person name="Good M."/>
            <person name="Goodstein D."/>
            <person name="Lemons D."/>
            <person name="Li W."/>
            <person name="Lyons J.B."/>
            <person name="Morris A."/>
            <person name="Nichols S."/>
            <person name="Richter D.J."/>
            <person name="Salamov A."/>
            <person name="Bork P."/>
            <person name="Lim W.A."/>
            <person name="Manning G."/>
            <person name="Miller W.T."/>
            <person name="McGinnis W."/>
            <person name="Shapiro H."/>
            <person name="Tjian R."/>
            <person name="Grigoriev I.V."/>
            <person name="Rokhsar D."/>
        </authorList>
    </citation>
    <scope>NUCLEOTIDE SEQUENCE [LARGE SCALE GENOMIC DNA]</scope>
    <source>
        <strain evidence="4">MX1 / ATCC 50154</strain>
    </source>
</reference>
<sequence length="249" mass="26364">MAQSSPAALAALYTFAGAPVAKGLMIGTGLAALAGSAIHWPEYCFVPTSPWAVSELLAWPLHAILLPDRSTALFGSIFIYLTRPIERYQGSRRFGGLVSWLVMVSWLVQYLFVRANYLPGFVPGGPSLIGGLFINLLLDVQSESRQGWVPGKLLGIAMLAHARTAGLGTATQPHSRVRTISGNRPFTDNLLGGAHPAQGLGAGNGLIPVTEDNIAQLEQLGFSRAQAEAALQRTANNVDAAADMLFSQG</sequence>
<feature type="transmembrane region" description="Helical" evidence="1">
    <location>
        <begin position="60"/>
        <end position="82"/>
    </location>
</feature>
<dbReference type="InterPro" id="IPR009060">
    <property type="entry name" value="UBA-like_sf"/>
</dbReference>
<dbReference type="Pfam" id="PF00627">
    <property type="entry name" value="UBA"/>
    <property type="match status" value="1"/>
</dbReference>
<proteinExistence type="predicted"/>
<dbReference type="SUPFAM" id="SSF46934">
    <property type="entry name" value="UBA-like"/>
    <property type="match status" value="1"/>
</dbReference>
<dbReference type="GeneID" id="5894155"/>
<evidence type="ECO:0000259" key="2">
    <source>
        <dbReference type="PROSITE" id="PS50030"/>
    </source>
</evidence>
<dbReference type="SMART" id="SM00165">
    <property type="entry name" value="UBA"/>
    <property type="match status" value="1"/>
</dbReference>
<evidence type="ECO:0000256" key="1">
    <source>
        <dbReference type="SAM" id="Phobius"/>
    </source>
</evidence>
<dbReference type="EMBL" id="CH991567">
    <property type="protein sequence ID" value="EDQ86247.1"/>
    <property type="molecule type" value="Genomic_DNA"/>
</dbReference>
<evidence type="ECO:0000313" key="4">
    <source>
        <dbReference type="Proteomes" id="UP000001357"/>
    </source>
</evidence>
<keyword evidence="1" id="KW-0472">Membrane</keyword>
<dbReference type="PROSITE" id="PS50030">
    <property type="entry name" value="UBA"/>
    <property type="match status" value="1"/>
</dbReference>
<keyword evidence="1" id="KW-0812">Transmembrane</keyword>
<dbReference type="InParanoid" id="A9V8C5"/>
<accession>A9V8C5</accession>
<name>A9V8C5_MONBE</name>